<name>A0ABY4H318_9BACI</name>
<sequence>MSPEADHLAPQFYPLIKDEPIPENGKLKVDDTPGFGVELNKESGLKEVLKEQ</sequence>
<dbReference type="Gene3D" id="3.20.20.120">
    <property type="entry name" value="Enolase-like C-terminal domain"/>
    <property type="match status" value="1"/>
</dbReference>
<evidence type="ECO:0008006" key="4">
    <source>
        <dbReference type="Google" id="ProtNLM"/>
    </source>
</evidence>
<dbReference type="RefSeq" id="WP_244752967.1">
    <property type="nucleotide sequence ID" value="NZ_CP095074.1"/>
</dbReference>
<dbReference type="Proteomes" id="UP000831880">
    <property type="component" value="Chromosome"/>
</dbReference>
<keyword evidence="1" id="KW-0479">Metal-binding</keyword>
<evidence type="ECO:0000313" key="3">
    <source>
        <dbReference type="Proteomes" id="UP000831880"/>
    </source>
</evidence>
<dbReference type="InterPro" id="IPR036849">
    <property type="entry name" value="Enolase-like_C_sf"/>
</dbReference>
<proteinExistence type="predicted"/>
<accession>A0ABY4H318</accession>
<evidence type="ECO:0000313" key="2">
    <source>
        <dbReference type="EMBL" id="UOQ93367.1"/>
    </source>
</evidence>
<gene>
    <name evidence="2" type="ORF">MUO14_23855</name>
</gene>
<keyword evidence="3" id="KW-1185">Reference proteome</keyword>
<organism evidence="2 3">
    <name type="scientific">Halobacillus shinanisalinarum</name>
    <dbReference type="NCBI Taxonomy" id="2932258"/>
    <lineage>
        <taxon>Bacteria</taxon>
        <taxon>Bacillati</taxon>
        <taxon>Bacillota</taxon>
        <taxon>Bacilli</taxon>
        <taxon>Bacillales</taxon>
        <taxon>Bacillaceae</taxon>
        <taxon>Halobacillus</taxon>
    </lineage>
</organism>
<protein>
    <recommendedName>
        <fullName evidence="4">Enolase C-terminal domain-containing protein</fullName>
    </recommendedName>
</protein>
<dbReference type="SUPFAM" id="SSF51604">
    <property type="entry name" value="Enolase C-terminal domain-like"/>
    <property type="match status" value="1"/>
</dbReference>
<dbReference type="EMBL" id="CP095074">
    <property type="protein sequence ID" value="UOQ93367.1"/>
    <property type="molecule type" value="Genomic_DNA"/>
</dbReference>
<evidence type="ECO:0000256" key="1">
    <source>
        <dbReference type="ARBA" id="ARBA00022723"/>
    </source>
</evidence>
<reference evidence="2 3" key="1">
    <citation type="submission" date="2022-04" db="EMBL/GenBank/DDBJ databases">
        <title>Halobacillus sp. isolated from saltern.</title>
        <authorList>
            <person name="Won M."/>
            <person name="Lee C.-M."/>
            <person name="Woen H.-Y."/>
            <person name="Kwon S.-W."/>
        </authorList>
    </citation>
    <scope>NUCLEOTIDE SEQUENCE [LARGE SCALE GENOMIC DNA]</scope>
    <source>
        <strain evidence="2 3">SSTM10-2</strain>
    </source>
</reference>